<dbReference type="Pfam" id="PF02645">
    <property type="entry name" value="DegV"/>
    <property type="match status" value="1"/>
</dbReference>
<dbReference type="InterPro" id="IPR003797">
    <property type="entry name" value="DegV"/>
</dbReference>
<dbReference type="KEGG" id="pce:PECL_1468"/>
<dbReference type="eggNOG" id="COG1307">
    <property type="taxonomic scope" value="Bacteria"/>
</dbReference>
<dbReference type="PATRIC" id="fig|701521.8.peg.1372"/>
<dbReference type="HOGENOM" id="CLU_048251_4_3_9"/>
<evidence type="ECO:0000256" key="1">
    <source>
        <dbReference type="ARBA" id="ARBA00003238"/>
    </source>
</evidence>
<organism evidence="3 4">
    <name type="scientific">Pediococcus claussenii (strain ATCC BAA-344 / DSM 14800 / JCM 18046 / KCTC 3811 / LMG 21948 / P06)</name>
    <dbReference type="NCBI Taxonomy" id="701521"/>
    <lineage>
        <taxon>Bacteria</taxon>
        <taxon>Bacillati</taxon>
        <taxon>Bacillota</taxon>
        <taxon>Bacilli</taxon>
        <taxon>Lactobacillales</taxon>
        <taxon>Lactobacillaceae</taxon>
        <taxon>Pediococcus</taxon>
    </lineage>
</organism>
<dbReference type="PANTHER" id="PTHR33434">
    <property type="entry name" value="DEGV DOMAIN-CONTAINING PROTEIN DR_1986-RELATED"/>
    <property type="match status" value="1"/>
</dbReference>
<protein>
    <submittedName>
        <fullName evidence="3">EDD, DegV family domain protein</fullName>
    </submittedName>
</protein>
<evidence type="ECO:0000256" key="2">
    <source>
        <dbReference type="ARBA" id="ARBA00023121"/>
    </source>
</evidence>
<dbReference type="PANTHER" id="PTHR33434:SF2">
    <property type="entry name" value="FATTY ACID-BINDING PROTEIN TM_1468"/>
    <property type="match status" value="1"/>
</dbReference>
<dbReference type="Gene3D" id="3.30.1180.10">
    <property type="match status" value="1"/>
</dbReference>
<dbReference type="NCBIfam" id="TIGR00762">
    <property type="entry name" value="DegV"/>
    <property type="match status" value="1"/>
</dbReference>
<keyword evidence="4" id="KW-1185">Reference proteome</keyword>
<proteinExistence type="predicted"/>
<dbReference type="GO" id="GO:0008289">
    <property type="term" value="F:lipid binding"/>
    <property type="evidence" value="ECO:0007669"/>
    <property type="project" value="UniProtKB-KW"/>
</dbReference>
<comment type="function">
    <text evidence="1">May bind long-chain fatty acids, such as palmitate, and may play a role in lipid transport or fatty acid metabolism.</text>
</comment>
<dbReference type="AlphaFoldDB" id="G8PF13"/>
<dbReference type="InterPro" id="IPR043168">
    <property type="entry name" value="DegV_C"/>
</dbReference>
<dbReference type="STRING" id="701521.PECL_1468"/>
<dbReference type="Gene3D" id="3.40.50.10170">
    <property type="match status" value="1"/>
</dbReference>
<name>G8PF13_PEDCP</name>
<dbReference type="Proteomes" id="UP000005444">
    <property type="component" value="Chromosome"/>
</dbReference>
<dbReference type="RefSeq" id="WP_014215886.1">
    <property type="nucleotide sequence ID" value="NC_016605.1"/>
</dbReference>
<keyword evidence="2" id="KW-0446">Lipid-binding</keyword>
<dbReference type="SUPFAM" id="SSF82549">
    <property type="entry name" value="DAK1/DegV-like"/>
    <property type="match status" value="1"/>
</dbReference>
<dbReference type="InterPro" id="IPR050270">
    <property type="entry name" value="DegV_domain_contain"/>
</dbReference>
<sequence length="287" mass="31613">MNPSKIAVVVDSSANLDPAIVRKHSIVVVNQPVMFGNRVYHENVDLDTAEFFRMLKSEKSHPVASQVSMHEMQGVFLNLAQQGYEGVLCVGISGGISGFINSVAATVPSIHDLQVFPFDSRSISVGTGNLAVKAAQLLQDGMDIHTVLDKLREIRENTYAYVAVNNIKELQNTGNIANRTSLIESFLGMRPILHVNANGRLEIVEKERQMSNAMEAIENILVGQVADYESNWLVTVIDANDLDRNVQWQGRLKELFPQLQIETGTIGPYIGTFTGNHAVGLVWSKIV</sequence>
<evidence type="ECO:0000313" key="3">
    <source>
        <dbReference type="EMBL" id="AEV95692.1"/>
    </source>
</evidence>
<dbReference type="EMBL" id="CP003137">
    <property type="protein sequence ID" value="AEV95692.1"/>
    <property type="molecule type" value="Genomic_DNA"/>
</dbReference>
<gene>
    <name evidence="3" type="ordered locus">PECL_1468</name>
</gene>
<reference evidence="3 4" key="1">
    <citation type="journal article" date="2012" name="J. Bacteriol.">
        <title>Complete Genome Sequence of the Beer Spoilage Organism Pediococcus claussenii ATCC BAA-344T.</title>
        <authorList>
            <person name="Pittet V."/>
            <person name="Abegunde T."/>
            <person name="Marfleet T."/>
            <person name="Haakensen M."/>
            <person name="Morrow K."/>
            <person name="Jayaprakash T."/>
            <person name="Schroeder K."/>
            <person name="Trost B."/>
            <person name="Byrns S."/>
            <person name="Bergsveinson J."/>
            <person name="Kusalik A."/>
            <person name="Ziola B."/>
        </authorList>
    </citation>
    <scope>NUCLEOTIDE SEQUENCE [LARGE SCALE GENOMIC DNA]</scope>
    <source>
        <strain evidence="3 4">ATCC BAA-344</strain>
    </source>
</reference>
<dbReference type="PROSITE" id="PS51482">
    <property type="entry name" value="DEGV"/>
    <property type="match status" value="1"/>
</dbReference>
<accession>G8PF13</accession>
<evidence type="ECO:0000313" key="4">
    <source>
        <dbReference type="Proteomes" id="UP000005444"/>
    </source>
</evidence>